<evidence type="ECO:0000313" key="6">
    <source>
        <dbReference type="EMBL" id="KAH8018815.1"/>
    </source>
</evidence>
<gene>
    <name evidence="6" type="ORF">HPB51_012319</name>
</gene>
<comment type="subcellular location">
    <subcellularLocation>
        <location evidence="1">Nucleus</location>
    </subcellularLocation>
</comment>
<reference evidence="6" key="1">
    <citation type="journal article" date="2020" name="Cell">
        <title>Large-Scale Comparative Analyses of Tick Genomes Elucidate Their Genetic Diversity and Vector Capacities.</title>
        <authorList>
            <consortium name="Tick Genome and Microbiome Consortium (TIGMIC)"/>
            <person name="Jia N."/>
            <person name="Wang J."/>
            <person name="Shi W."/>
            <person name="Du L."/>
            <person name="Sun Y."/>
            <person name="Zhan W."/>
            <person name="Jiang J.F."/>
            <person name="Wang Q."/>
            <person name="Zhang B."/>
            <person name="Ji P."/>
            <person name="Bell-Sakyi L."/>
            <person name="Cui X.M."/>
            <person name="Yuan T.T."/>
            <person name="Jiang B.G."/>
            <person name="Yang W.F."/>
            <person name="Lam T.T."/>
            <person name="Chang Q.C."/>
            <person name="Ding S.J."/>
            <person name="Wang X.J."/>
            <person name="Zhu J.G."/>
            <person name="Ruan X.D."/>
            <person name="Zhao L."/>
            <person name="Wei J.T."/>
            <person name="Ye R.Z."/>
            <person name="Que T.C."/>
            <person name="Du C.H."/>
            <person name="Zhou Y.H."/>
            <person name="Cheng J.X."/>
            <person name="Dai P.F."/>
            <person name="Guo W.B."/>
            <person name="Han X.H."/>
            <person name="Huang E.J."/>
            <person name="Li L.F."/>
            <person name="Wei W."/>
            <person name="Gao Y.C."/>
            <person name="Liu J.Z."/>
            <person name="Shao H.Z."/>
            <person name="Wang X."/>
            <person name="Wang C.C."/>
            <person name="Yang T.C."/>
            <person name="Huo Q.B."/>
            <person name="Li W."/>
            <person name="Chen H.Y."/>
            <person name="Chen S.E."/>
            <person name="Zhou L.G."/>
            <person name="Ni X.B."/>
            <person name="Tian J.H."/>
            <person name="Sheng Y."/>
            <person name="Liu T."/>
            <person name="Pan Y.S."/>
            <person name="Xia L.Y."/>
            <person name="Li J."/>
            <person name="Zhao F."/>
            <person name="Cao W.C."/>
        </authorList>
    </citation>
    <scope>NUCLEOTIDE SEQUENCE</scope>
    <source>
        <strain evidence="6">Rmic-2018</strain>
    </source>
</reference>
<dbReference type="Pfam" id="PF21524">
    <property type="entry name" value="SAMD1_WH"/>
    <property type="match status" value="1"/>
</dbReference>
<keyword evidence="7" id="KW-1185">Reference proteome</keyword>
<dbReference type="VEuPathDB" id="VectorBase:LOC119181722"/>
<accession>A0A9J6D9U2</accession>
<dbReference type="InterPro" id="IPR048589">
    <property type="entry name" value="SAMD1-like_WH"/>
</dbReference>
<dbReference type="PROSITE" id="PS52014">
    <property type="entry name" value="SAMD1_WH"/>
    <property type="match status" value="1"/>
</dbReference>
<evidence type="ECO:0000256" key="2">
    <source>
        <dbReference type="ARBA" id="ARBA00022553"/>
    </source>
</evidence>
<evidence type="ECO:0000259" key="5">
    <source>
        <dbReference type="PROSITE" id="PS52014"/>
    </source>
</evidence>
<dbReference type="Proteomes" id="UP000821866">
    <property type="component" value="Chromosome 8"/>
</dbReference>
<keyword evidence="2" id="KW-0597">Phosphoprotein</keyword>
<dbReference type="GO" id="GO:0005634">
    <property type="term" value="C:nucleus"/>
    <property type="evidence" value="ECO:0007669"/>
    <property type="project" value="UniProtKB-SubCell"/>
</dbReference>
<organism evidence="6 7">
    <name type="scientific">Rhipicephalus microplus</name>
    <name type="common">Cattle tick</name>
    <name type="synonym">Boophilus microplus</name>
    <dbReference type="NCBI Taxonomy" id="6941"/>
    <lineage>
        <taxon>Eukaryota</taxon>
        <taxon>Metazoa</taxon>
        <taxon>Ecdysozoa</taxon>
        <taxon>Arthropoda</taxon>
        <taxon>Chelicerata</taxon>
        <taxon>Arachnida</taxon>
        <taxon>Acari</taxon>
        <taxon>Parasitiformes</taxon>
        <taxon>Ixodida</taxon>
        <taxon>Ixodoidea</taxon>
        <taxon>Ixodidae</taxon>
        <taxon>Rhipicephalinae</taxon>
        <taxon>Rhipicephalus</taxon>
        <taxon>Boophilus</taxon>
    </lineage>
</organism>
<dbReference type="AlphaFoldDB" id="A0A9J6D9U2"/>
<feature type="domain" description="SAMD1-like winged helix (WH)" evidence="5">
    <location>
        <begin position="1"/>
        <end position="75"/>
    </location>
</feature>
<dbReference type="EMBL" id="JABSTU010000010">
    <property type="protein sequence ID" value="KAH8018815.1"/>
    <property type="molecule type" value="Genomic_DNA"/>
</dbReference>
<sequence length="353" mass="40434">MPATPKHKKIVHDTIYQLRKREAWPDFECICHMLYQWPGLSQAEVQEKLNSLVDSKEVVIKDFNGNTSCHNATKWGYVYASKEKPQLRRRKPQLVTPHTMEQFPAPVLRHQPDSIMTRREAEDLRDSTKCQRQYDQWIGAHKCQFCAAVMILCPPLLLLLLQEQCDVDVSRSKPLPRSACSTGLPFFMKRAAAELYSNRFLSGISNGFLRSEDDEDHVLSEHGHLGQAVEEISRTLFERHVASQAVCSTIQKAASTRTQLGMPCLTRRFAAPVVGHKVGCSMERRKANQSFDSAECRLRPLNQAENKLQKDRTSHIKTVNVYQRQNCTIDPFLPLLFEEPLRCGRLLQETCTK</sequence>
<protein>
    <recommendedName>
        <fullName evidence="5">SAMD1-like winged helix (WH) domain-containing protein</fullName>
    </recommendedName>
</protein>
<proteinExistence type="predicted"/>
<dbReference type="GO" id="GO:0006325">
    <property type="term" value="P:chromatin organization"/>
    <property type="evidence" value="ECO:0007669"/>
    <property type="project" value="UniProtKB-KW"/>
</dbReference>
<evidence type="ECO:0000256" key="1">
    <source>
        <dbReference type="ARBA" id="ARBA00004123"/>
    </source>
</evidence>
<dbReference type="GO" id="GO:0003677">
    <property type="term" value="F:DNA binding"/>
    <property type="evidence" value="ECO:0007669"/>
    <property type="project" value="InterPro"/>
</dbReference>
<evidence type="ECO:0000313" key="7">
    <source>
        <dbReference type="Proteomes" id="UP000821866"/>
    </source>
</evidence>
<reference evidence="6" key="2">
    <citation type="submission" date="2021-09" db="EMBL/GenBank/DDBJ databases">
        <authorList>
            <person name="Jia N."/>
            <person name="Wang J."/>
            <person name="Shi W."/>
            <person name="Du L."/>
            <person name="Sun Y."/>
            <person name="Zhan W."/>
            <person name="Jiang J."/>
            <person name="Wang Q."/>
            <person name="Zhang B."/>
            <person name="Ji P."/>
            <person name="Sakyi L.B."/>
            <person name="Cui X."/>
            <person name="Yuan T."/>
            <person name="Jiang B."/>
            <person name="Yang W."/>
            <person name="Lam T.T.-Y."/>
            <person name="Chang Q."/>
            <person name="Ding S."/>
            <person name="Wang X."/>
            <person name="Zhu J."/>
            <person name="Ruan X."/>
            <person name="Zhao L."/>
            <person name="Wei J."/>
            <person name="Que T."/>
            <person name="Du C."/>
            <person name="Cheng J."/>
            <person name="Dai P."/>
            <person name="Han X."/>
            <person name="Huang E."/>
            <person name="Gao Y."/>
            <person name="Liu J."/>
            <person name="Shao H."/>
            <person name="Ye R."/>
            <person name="Li L."/>
            <person name="Wei W."/>
            <person name="Wang X."/>
            <person name="Wang C."/>
            <person name="Huo Q."/>
            <person name="Li W."/>
            <person name="Guo W."/>
            <person name="Chen H."/>
            <person name="Chen S."/>
            <person name="Zhou L."/>
            <person name="Zhou L."/>
            <person name="Ni X."/>
            <person name="Tian J."/>
            <person name="Zhou Y."/>
            <person name="Sheng Y."/>
            <person name="Liu T."/>
            <person name="Pan Y."/>
            <person name="Xia L."/>
            <person name="Li J."/>
            <person name="Zhao F."/>
            <person name="Cao W."/>
        </authorList>
    </citation>
    <scope>NUCLEOTIDE SEQUENCE</scope>
    <source>
        <strain evidence="6">Rmic-2018</strain>
        <tissue evidence="6">Larvae</tissue>
    </source>
</reference>
<keyword evidence="3" id="KW-0156">Chromatin regulator</keyword>
<keyword evidence="4" id="KW-0539">Nucleus</keyword>
<name>A0A9J6D9U2_RHIMP</name>
<evidence type="ECO:0000256" key="4">
    <source>
        <dbReference type="ARBA" id="ARBA00023242"/>
    </source>
</evidence>
<evidence type="ECO:0000256" key="3">
    <source>
        <dbReference type="ARBA" id="ARBA00022853"/>
    </source>
</evidence>
<comment type="caution">
    <text evidence="6">The sequence shown here is derived from an EMBL/GenBank/DDBJ whole genome shotgun (WGS) entry which is preliminary data.</text>
</comment>